<feature type="signal peptide" evidence="6">
    <location>
        <begin position="1"/>
        <end position="15"/>
    </location>
</feature>
<dbReference type="PRINTS" id="PR00722">
    <property type="entry name" value="CHYMOTRYPSIN"/>
</dbReference>
<evidence type="ECO:0000256" key="2">
    <source>
        <dbReference type="ARBA" id="ARBA00022801"/>
    </source>
</evidence>
<evidence type="ECO:0000313" key="9">
    <source>
        <dbReference type="Proteomes" id="UP001153620"/>
    </source>
</evidence>
<gene>
    <name evidence="8" type="ORF">CHIRRI_LOCUS12451</name>
</gene>
<sequence>MKFLIFAILIATASAYVDIDPLLTSPTQTVFGEFPSAVLIQAPGTPNQPLCGGTIIDRQHVLTSAQCVLNAQNQLINPFWYRVTAGDINIIRSTVRREVRRVSRIFVHPNFQPVTRNNDLAVLRLAEPFPEFHNSIEPAIINGDIPVPASVCRLVGWGAGSNLTTAVIQPEQRTMNAPIITNANCNVATVHQNRVLSTHLCAGSIAVTNPVTGACRGNIGSGLYCNERLAGVLSFGLSCGAVNMPGVYVDVRQYRDWINSQLTRTDNPQPGWTPS</sequence>
<dbReference type="GO" id="GO:0006508">
    <property type="term" value="P:proteolysis"/>
    <property type="evidence" value="ECO:0007669"/>
    <property type="project" value="UniProtKB-KW"/>
</dbReference>
<name>A0A9N9S490_9DIPT</name>
<reference evidence="8" key="1">
    <citation type="submission" date="2022-01" db="EMBL/GenBank/DDBJ databases">
        <authorList>
            <person name="King R."/>
        </authorList>
    </citation>
    <scope>NUCLEOTIDE SEQUENCE</scope>
</reference>
<evidence type="ECO:0000256" key="6">
    <source>
        <dbReference type="SAM" id="SignalP"/>
    </source>
</evidence>
<evidence type="ECO:0000313" key="8">
    <source>
        <dbReference type="EMBL" id="CAG9809631.1"/>
    </source>
</evidence>
<evidence type="ECO:0000256" key="4">
    <source>
        <dbReference type="ARBA" id="ARBA00023157"/>
    </source>
</evidence>
<evidence type="ECO:0000256" key="3">
    <source>
        <dbReference type="ARBA" id="ARBA00022825"/>
    </source>
</evidence>
<feature type="domain" description="Peptidase S1" evidence="7">
    <location>
        <begin position="23"/>
        <end position="263"/>
    </location>
</feature>
<dbReference type="InterPro" id="IPR009003">
    <property type="entry name" value="Peptidase_S1_PA"/>
</dbReference>
<accession>A0A9N9S490</accession>
<dbReference type="EMBL" id="OU895879">
    <property type="protein sequence ID" value="CAG9809631.1"/>
    <property type="molecule type" value="Genomic_DNA"/>
</dbReference>
<dbReference type="PANTHER" id="PTHR24276:SF98">
    <property type="entry name" value="FI18310P1-RELATED"/>
    <property type="match status" value="1"/>
</dbReference>
<dbReference type="GO" id="GO:0004252">
    <property type="term" value="F:serine-type endopeptidase activity"/>
    <property type="evidence" value="ECO:0007669"/>
    <property type="project" value="InterPro"/>
</dbReference>
<dbReference type="FunFam" id="2.40.10.10:FF:000068">
    <property type="entry name" value="transmembrane protease serine 2"/>
    <property type="match status" value="1"/>
</dbReference>
<dbReference type="InterPro" id="IPR043504">
    <property type="entry name" value="Peptidase_S1_PA_chymotrypsin"/>
</dbReference>
<dbReference type="AlphaFoldDB" id="A0A9N9S490"/>
<keyword evidence="4" id="KW-1015">Disulfide bond</keyword>
<dbReference type="PROSITE" id="PS50240">
    <property type="entry name" value="TRYPSIN_DOM"/>
    <property type="match status" value="1"/>
</dbReference>
<dbReference type="Gene3D" id="2.40.10.10">
    <property type="entry name" value="Trypsin-like serine proteases"/>
    <property type="match status" value="1"/>
</dbReference>
<dbReference type="SMART" id="SM00020">
    <property type="entry name" value="Tryp_SPc"/>
    <property type="match status" value="1"/>
</dbReference>
<evidence type="ECO:0000256" key="1">
    <source>
        <dbReference type="ARBA" id="ARBA00022670"/>
    </source>
</evidence>
<dbReference type="Proteomes" id="UP001153620">
    <property type="component" value="Chromosome 3"/>
</dbReference>
<keyword evidence="3" id="KW-0720">Serine protease</keyword>
<dbReference type="OrthoDB" id="10059102at2759"/>
<dbReference type="InterPro" id="IPR001314">
    <property type="entry name" value="Peptidase_S1A"/>
</dbReference>
<dbReference type="Pfam" id="PF00089">
    <property type="entry name" value="Trypsin"/>
    <property type="match status" value="1"/>
</dbReference>
<keyword evidence="1" id="KW-0645">Protease</keyword>
<feature type="chain" id="PRO_5040467606" description="Peptidase S1 domain-containing protein" evidence="6">
    <location>
        <begin position="16"/>
        <end position="275"/>
    </location>
</feature>
<dbReference type="InterPro" id="IPR001254">
    <property type="entry name" value="Trypsin_dom"/>
</dbReference>
<keyword evidence="2" id="KW-0378">Hydrolase</keyword>
<dbReference type="CDD" id="cd00190">
    <property type="entry name" value="Tryp_SPc"/>
    <property type="match status" value="1"/>
</dbReference>
<dbReference type="SUPFAM" id="SSF50494">
    <property type="entry name" value="Trypsin-like serine proteases"/>
    <property type="match status" value="1"/>
</dbReference>
<evidence type="ECO:0000256" key="5">
    <source>
        <dbReference type="ARBA" id="ARBA00024195"/>
    </source>
</evidence>
<reference evidence="8" key="2">
    <citation type="submission" date="2022-10" db="EMBL/GenBank/DDBJ databases">
        <authorList>
            <consortium name="ENA_rothamsted_submissions"/>
            <consortium name="culmorum"/>
            <person name="King R."/>
        </authorList>
    </citation>
    <scope>NUCLEOTIDE SEQUENCE</scope>
</reference>
<keyword evidence="9" id="KW-1185">Reference proteome</keyword>
<comment type="similarity">
    <text evidence="5">Belongs to the peptidase S1 family. CLIP subfamily.</text>
</comment>
<proteinExistence type="inferred from homology"/>
<dbReference type="PANTHER" id="PTHR24276">
    <property type="entry name" value="POLYSERASE-RELATED"/>
    <property type="match status" value="1"/>
</dbReference>
<evidence type="ECO:0000259" key="7">
    <source>
        <dbReference type="PROSITE" id="PS50240"/>
    </source>
</evidence>
<protein>
    <recommendedName>
        <fullName evidence="7">Peptidase S1 domain-containing protein</fullName>
    </recommendedName>
</protein>
<dbReference type="InterPro" id="IPR050430">
    <property type="entry name" value="Peptidase_S1"/>
</dbReference>
<keyword evidence="6" id="KW-0732">Signal</keyword>
<organism evidence="8 9">
    <name type="scientific">Chironomus riparius</name>
    <dbReference type="NCBI Taxonomy" id="315576"/>
    <lineage>
        <taxon>Eukaryota</taxon>
        <taxon>Metazoa</taxon>
        <taxon>Ecdysozoa</taxon>
        <taxon>Arthropoda</taxon>
        <taxon>Hexapoda</taxon>
        <taxon>Insecta</taxon>
        <taxon>Pterygota</taxon>
        <taxon>Neoptera</taxon>
        <taxon>Endopterygota</taxon>
        <taxon>Diptera</taxon>
        <taxon>Nematocera</taxon>
        <taxon>Chironomoidea</taxon>
        <taxon>Chironomidae</taxon>
        <taxon>Chironominae</taxon>
        <taxon>Chironomus</taxon>
    </lineage>
</organism>